<name>A0A5E7SRC7_PSEFL</name>
<evidence type="ECO:0008006" key="6">
    <source>
        <dbReference type="Google" id="ProtNLM"/>
    </source>
</evidence>
<dbReference type="InterPro" id="IPR027417">
    <property type="entry name" value="P-loop_NTPase"/>
</dbReference>
<evidence type="ECO:0000313" key="4">
    <source>
        <dbReference type="EMBL" id="VVP88475.1"/>
    </source>
</evidence>
<dbReference type="GO" id="GO:0016887">
    <property type="term" value="F:ATP hydrolysis activity"/>
    <property type="evidence" value="ECO:0007669"/>
    <property type="project" value="InterPro"/>
</dbReference>
<dbReference type="InterPro" id="IPR038729">
    <property type="entry name" value="Rad50/SbcC_AAA"/>
</dbReference>
<evidence type="ECO:0000313" key="5">
    <source>
        <dbReference type="Proteomes" id="UP000326452"/>
    </source>
</evidence>
<dbReference type="SUPFAM" id="SSF52540">
    <property type="entry name" value="P-loop containing nucleoside triphosphate hydrolases"/>
    <property type="match status" value="1"/>
</dbReference>
<accession>A0A5E7SRC7</accession>
<dbReference type="PANTHER" id="PTHR43581:SF4">
    <property type="entry name" value="ATP_GTP PHOSPHATASE"/>
    <property type="match status" value="1"/>
</dbReference>
<evidence type="ECO:0000259" key="1">
    <source>
        <dbReference type="Pfam" id="PF13175"/>
    </source>
</evidence>
<feature type="domain" description="Rad50/SbcC-type AAA" evidence="2">
    <location>
        <begin position="4"/>
        <end position="155"/>
    </location>
</feature>
<organism evidence="4 5">
    <name type="scientific">Pseudomonas fluorescens</name>
    <dbReference type="NCBI Taxonomy" id="294"/>
    <lineage>
        <taxon>Bacteria</taxon>
        <taxon>Pseudomonadati</taxon>
        <taxon>Pseudomonadota</taxon>
        <taxon>Gammaproteobacteria</taxon>
        <taxon>Pseudomonadales</taxon>
        <taxon>Pseudomonadaceae</taxon>
        <taxon>Pseudomonas</taxon>
    </lineage>
</organism>
<evidence type="ECO:0000259" key="2">
    <source>
        <dbReference type="Pfam" id="PF13476"/>
    </source>
</evidence>
<feature type="domain" description="Endonuclease GajA/Old nuclease/RecF-like AAA" evidence="1">
    <location>
        <begin position="217"/>
        <end position="330"/>
    </location>
</feature>
<evidence type="ECO:0000259" key="3">
    <source>
        <dbReference type="Pfam" id="PF20469"/>
    </source>
</evidence>
<dbReference type="Pfam" id="PF13175">
    <property type="entry name" value="AAA_15"/>
    <property type="match status" value="1"/>
</dbReference>
<dbReference type="Pfam" id="PF20469">
    <property type="entry name" value="OLD-like_TOPRIM"/>
    <property type="match status" value="1"/>
</dbReference>
<dbReference type="InterPro" id="IPR034139">
    <property type="entry name" value="TOPRIM_OLD"/>
</dbReference>
<sequence length="533" mass="59028">MITKIKIHGYRIYKDFVMLPNPKLNLLVGGNEAGKSSLMEAVALALTARVGGRTATEELNPYWFNTSLVADFLNARRAGERVAMPEISIELFFDNRADLQFLCGAANSDVPTNACPGVSLKILPNPEYAPELDEWLKSPSALLPVEYYTVEWRSFADQQLTKRPRQLAVGIIDSRTVRSSSGVDYHLRQILSDHLEPAEKASISLAYRDVKASMSDNALKDVNKRLGILEASLQEQPMSLAMDQSSRTSWEAAVTPHVNDVPFSMSGQGEQASIKISLAMSRHADKANIVMIEEPENHLSHTSLTTLLARIEKLAGDQQQLFITTHSTYVLNRLGLGSLILIGRSTATKITELEPTTVSYFQRLPGYDTLRMALAKKIVLVEGPSDEIVFERIFHDRYGLYPMACGIDVLSMRGLALSRCLQLCKALDKPVAVLRDNDGTDPAELRAPVEHLLSADRRELFIGTVETGRTLEPQLISHNGEKAMREILGIKDAAVLETWMQREKTEGALRIAQSKLALFPPAYMVAAAEFIHG</sequence>
<reference evidence="4 5" key="1">
    <citation type="submission" date="2019-09" db="EMBL/GenBank/DDBJ databases">
        <authorList>
            <person name="Chandra G."/>
            <person name="Truman W A."/>
        </authorList>
    </citation>
    <scope>NUCLEOTIDE SEQUENCE [LARGE SCALE GENOMIC DNA]</scope>
    <source>
        <strain evidence="4">PS941</strain>
    </source>
</reference>
<dbReference type="Gene3D" id="3.40.50.300">
    <property type="entry name" value="P-loop containing nucleotide triphosphate hydrolases"/>
    <property type="match status" value="2"/>
</dbReference>
<proteinExistence type="predicted"/>
<dbReference type="PANTHER" id="PTHR43581">
    <property type="entry name" value="ATP/GTP PHOSPHATASE"/>
    <property type="match status" value="1"/>
</dbReference>
<dbReference type="AlphaFoldDB" id="A0A5E7SRC7"/>
<dbReference type="OrthoDB" id="3322489at2"/>
<feature type="domain" description="OLD protein-like TOPRIM" evidence="3">
    <location>
        <begin position="375"/>
        <end position="438"/>
    </location>
</feature>
<dbReference type="InterPro" id="IPR051396">
    <property type="entry name" value="Bact_Antivir_Def_Nuclease"/>
</dbReference>
<dbReference type="Pfam" id="PF13476">
    <property type="entry name" value="AAA_23"/>
    <property type="match status" value="1"/>
</dbReference>
<dbReference type="EMBL" id="CABVJC010000002">
    <property type="protein sequence ID" value="VVP88475.1"/>
    <property type="molecule type" value="Genomic_DNA"/>
</dbReference>
<protein>
    <recommendedName>
        <fullName evidence="6">DNA replication and repair protein RecF</fullName>
    </recommendedName>
</protein>
<dbReference type="Proteomes" id="UP000326452">
    <property type="component" value="Unassembled WGS sequence"/>
</dbReference>
<dbReference type="CDD" id="cd01026">
    <property type="entry name" value="TOPRIM_OLD"/>
    <property type="match status" value="1"/>
</dbReference>
<gene>
    <name evidence="4" type="ORF">PS941_01445</name>
</gene>
<dbReference type="InterPro" id="IPR041685">
    <property type="entry name" value="AAA_GajA/Old/RecF-like"/>
</dbReference>
<dbReference type="GO" id="GO:0006302">
    <property type="term" value="P:double-strand break repair"/>
    <property type="evidence" value="ECO:0007669"/>
    <property type="project" value="InterPro"/>
</dbReference>